<reference evidence="1" key="1">
    <citation type="journal article" date="2010" name="Science">
        <title>Plasticity of animal genome architecture unmasked by rapid evolution of a pelagic tunicate.</title>
        <authorList>
            <person name="Denoeud F."/>
            <person name="Henriet S."/>
            <person name="Mungpakdee S."/>
            <person name="Aury J.M."/>
            <person name="Da Silva C."/>
            <person name="Brinkmann H."/>
            <person name="Mikhaleva J."/>
            <person name="Olsen L.C."/>
            <person name="Jubin C."/>
            <person name="Canestro C."/>
            <person name="Bouquet J.M."/>
            <person name="Danks G."/>
            <person name="Poulain J."/>
            <person name="Campsteijn C."/>
            <person name="Adamski M."/>
            <person name="Cross I."/>
            <person name="Yadetie F."/>
            <person name="Muffato M."/>
            <person name="Louis A."/>
            <person name="Butcher S."/>
            <person name="Tsagkogeorga G."/>
            <person name="Konrad A."/>
            <person name="Singh S."/>
            <person name="Jensen M.F."/>
            <person name="Cong E.H."/>
            <person name="Eikeseth-Otteraa H."/>
            <person name="Noel B."/>
            <person name="Anthouard V."/>
            <person name="Porcel B.M."/>
            <person name="Kachouri-Lafond R."/>
            <person name="Nishino A."/>
            <person name="Ugolini M."/>
            <person name="Chourrout P."/>
            <person name="Nishida H."/>
            <person name="Aasland R."/>
            <person name="Huzurbazar S."/>
            <person name="Westhof E."/>
            <person name="Delsuc F."/>
            <person name="Lehrach H."/>
            <person name="Reinhardt R."/>
            <person name="Weissenbach J."/>
            <person name="Roy S.W."/>
            <person name="Artiguenave F."/>
            <person name="Postlethwait J.H."/>
            <person name="Manak J.R."/>
            <person name="Thompson E.M."/>
            <person name="Jaillon O."/>
            <person name="Du Pasquier L."/>
            <person name="Boudinot P."/>
            <person name="Liberles D.A."/>
            <person name="Volff J.N."/>
            <person name="Philippe H."/>
            <person name="Lenhard B."/>
            <person name="Roest Crollius H."/>
            <person name="Wincker P."/>
            <person name="Chourrout D."/>
        </authorList>
    </citation>
    <scope>NUCLEOTIDE SEQUENCE [LARGE SCALE GENOMIC DNA]</scope>
</reference>
<name>E4YR62_OIKDI</name>
<evidence type="ECO:0000313" key="1">
    <source>
        <dbReference type="EMBL" id="CBY37954.1"/>
    </source>
</evidence>
<dbReference type="AlphaFoldDB" id="E4YR62"/>
<sequence>MSSISSNTATNLIWLRASTFKRKTTNTTRPSLLIFMSRGSPCNSNFL</sequence>
<dbReference type="Proteomes" id="UP000011014">
    <property type="component" value="Unassembled WGS sequence"/>
</dbReference>
<accession>E4YR62</accession>
<protein>
    <submittedName>
        <fullName evidence="1">Uncharacterized protein</fullName>
    </submittedName>
</protein>
<proteinExistence type="predicted"/>
<dbReference type="EMBL" id="FN655096">
    <property type="protein sequence ID" value="CBY37954.1"/>
    <property type="molecule type" value="Genomic_DNA"/>
</dbReference>
<gene>
    <name evidence="1" type="ORF">GSOID_T00031451001</name>
</gene>
<organism evidence="1">
    <name type="scientific">Oikopleura dioica</name>
    <name type="common">Tunicate</name>
    <dbReference type="NCBI Taxonomy" id="34765"/>
    <lineage>
        <taxon>Eukaryota</taxon>
        <taxon>Metazoa</taxon>
        <taxon>Chordata</taxon>
        <taxon>Tunicata</taxon>
        <taxon>Appendicularia</taxon>
        <taxon>Copelata</taxon>
        <taxon>Oikopleuridae</taxon>
        <taxon>Oikopleura</taxon>
    </lineage>
</organism>